<evidence type="ECO:0000313" key="3">
    <source>
        <dbReference type="EMBL" id="CAA9358161.1"/>
    </source>
</evidence>
<feature type="transmembrane region" description="Helical" evidence="1">
    <location>
        <begin position="58"/>
        <end position="75"/>
    </location>
</feature>
<protein>
    <recommendedName>
        <fullName evidence="2">Cation-transporting P-type ATPase C-terminal domain-containing protein</fullName>
    </recommendedName>
</protein>
<proteinExistence type="predicted"/>
<gene>
    <name evidence="3" type="ORF">AVDCRST_MAG11-3937</name>
</gene>
<evidence type="ECO:0000256" key="1">
    <source>
        <dbReference type="SAM" id="Phobius"/>
    </source>
</evidence>
<keyword evidence="1" id="KW-0812">Transmembrane</keyword>
<reference evidence="3" key="1">
    <citation type="submission" date="2020-02" db="EMBL/GenBank/DDBJ databases">
        <authorList>
            <person name="Meier V. D."/>
        </authorList>
    </citation>
    <scope>NUCLEOTIDE SEQUENCE</scope>
    <source>
        <strain evidence="3">AVDCRST_MAG11</strain>
    </source>
</reference>
<keyword evidence="1" id="KW-0472">Membrane</keyword>
<sequence length="128" mass="12418">RGGATALPSLAAYLVALRAGGAPLARTVAFASIVSTQLAQTLDAGAADGDASHSIRRVVLGTAAVLAAMLVLPPLRTFLGLVAPTPLGWALVGASTAASVLLARAAASRSPTALAAQAGMPRGGVVPA</sequence>
<dbReference type="EMBL" id="CADCTU010000837">
    <property type="protein sequence ID" value="CAA9358161.1"/>
    <property type="molecule type" value="Genomic_DNA"/>
</dbReference>
<dbReference type="InterPro" id="IPR006068">
    <property type="entry name" value="ATPase_P-typ_cation-transptr_C"/>
</dbReference>
<accession>A0A6J4ML20</accession>
<evidence type="ECO:0000259" key="2">
    <source>
        <dbReference type="Pfam" id="PF00689"/>
    </source>
</evidence>
<feature type="non-terminal residue" evidence="3">
    <location>
        <position position="1"/>
    </location>
</feature>
<feature type="domain" description="Cation-transporting P-type ATPase C-terminal" evidence="2">
    <location>
        <begin position="5"/>
        <end position="103"/>
    </location>
</feature>
<keyword evidence="1" id="KW-1133">Transmembrane helix</keyword>
<dbReference type="Pfam" id="PF00689">
    <property type="entry name" value="Cation_ATPase_C"/>
    <property type="match status" value="1"/>
</dbReference>
<feature type="transmembrane region" description="Helical" evidence="1">
    <location>
        <begin position="87"/>
        <end position="107"/>
    </location>
</feature>
<dbReference type="AlphaFoldDB" id="A0A6J4ML20"/>
<name>A0A6J4ML20_9BACT</name>
<organism evidence="3">
    <name type="scientific">uncultured Gemmatimonadaceae bacterium</name>
    <dbReference type="NCBI Taxonomy" id="246130"/>
    <lineage>
        <taxon>Bacteria</taxon>
        <taxon>Pseudomonadati</taxon>
        <taxon>Gemmatimonadota</taxon>
        <taxon>Gemmatimonadia</taxon>
        <taxon>Gemmatimonadales</taxon>
        <taxon>Gemmatimonadaceae</taxon>
        <taxon>environmental samples</taxon>
    </lineage>
</organism>